<dbReference type="EMBL" id="BAAAFZ010000103">
    <property type="protein sequence ID" value="GAA0605722.1"/>
    <property type="molecule type" value="Genomic_DNA"/>
</dbReference>
<evidence type="ECO:0000313" key="13">
    <source>
        <dbReference type="EMBL" id="GAA0605722.1"/>
    </source>
</evidence>
<dbReference type="Pfam" id="PF25994">
    <property type="entry name" value="HH_AprE"/>
    <property type="match status" value="1"/>
</dbReference>
<evidence type="ECO:0000259" key="11">
    <source>
        <dbReference type="Pfam" id="PF25994"/>
    </source>
</evidence>
<evidence type="ECO:0000256" key="5">
    <source>
        <dbReference type="ARBA" id="ARBA00022519"/>
    </source>
</evidence>
<keyword evidence="5 9" id="KW-0997">Cell inner membrane</keyword>
<evidence type="ECO:0000256" key="10">
    <source>
        <dbReference type="SAM" id="Coils"/>
    </source>
</evidence>
<organism evidence="13 14">
    <name type="scientific">Craurococcus roseus</name>
    <dbReference type="NCBI Taxonomy" id="77585"/>
    <lineage>
        <taxon>Bacteria</taxon>
        <taxon>Pseudomonadati</taxon>
        <taxon>Pseudomonadota</taxon>
        <taxon>Alphaproteobacteria</taxon>
        <taxon>Acetobacterales</taxon>
        <taxon>Acetobacteraceae</taxon>
        <taxon>Craurococcus</taxon>
    </lineage>
</organism>
<comment type="similarity">
    <text evidence="2 9">Belongs to the membrane fusion protein (MFP) (TC 8.A.1) family.</text>
</comment>
<keyword evidence="6 9" id="KW-0812">Transmembrane</keyword>
<dbReference type="NCBIfam" id="TIGR01843">
    <property type="entry name" value="type_I_hlyD"/>
    <property type="match status" value="1"/>
</dbReference>
<evidence type="ECO:0000256" key="8">
    <source>
        <dbReference type="ARBA" id="ARBA00023136"/>
    </source>
</evidence>
<dbReference type="PRINTS" id="PR01490">
    <property type="entry name" value="RTXTOXIND"/>
</dbReference>
<dbReference type="InterPro" id="IPR058982">
    <property type="entry name" value="Beta-barrel_AprE"/>
</dbReference>
<keyword evidence="3 9" id="KW-0813">Transport</keyword>
<proteinExistence type="inferred from homology"/>
<keyword evidence="14" id="KW-1185">Reference proteome</keyword>
<feature type="coiled-coil region" evidence="10">
    <location>
        <begin position="249"/>
        <end position="312"/>
    </location>
</feature>
<dbReference type="PANTHER" id="PTHR30386">
    <property type="entry name" value="MEMBRANE FUSION SUBUNIT OF EMRAB-TOLC MULTIDRUG EFFLUX PUMP"/>
    <property type="match status" value="1"/>
</dbReference>
<comment type="caution">
    <text evidence="13">The sequence shown here is derived from an EMBL/GenBank/DDBJ whole genome shotgun (WGS) entry which is preliminary data.</text>
</comment>
<reference evidence="14" key="1">
    <citation type="journal article" date="2019" name="Int. J. Syst. Evol. Microbiol.">
        <title>The Global Catalogue of Microorganisms (GCM) 10K type strain sequencing project: providing services to taxonomists for standard genome sequencing and annotation.</title>
        <authorList>
            <consortium name="The Broad Institute Genomics Platform"/>
            <consortium name="The Broad Institute Genome Sequencing Center for Infectious Disease"/>
            <person name="Wu L."/>
            <person name="Ma J."/>
        </authorList>
    </citation>
    <scope>NUCLEOTIDE SEQUENCE [LARGE SCALE GENOMIC DNA]</scope>
    <source>
        <strain evidence="14">JCM 9933</strain>
    </source>
</reference>
<feature type="domain" description="AprE-like beta-barrel" evidence="12">
    <location>
        <begin position="361"/>
        <end position="450"/>
    </location>
</feature>
<evidence type="ECO:0000256" key="6">
    <source>
        <dbReference type="ARBA" id="ARBA00022692"/>
    </source>
</evidence>
<gene>
    <name evidence="13" type="ORF">GCM10009416_48900</name>
</gene>
<dbReference type="Gene3D" id="6.10.140.920">
    <property type="match status" value="1"/>
</dbReference>
<dbReference type="InterPro" id="IPR050739">
    <property type="entry name" value="MFP"/>
</dbReference>
<dbReference type="RefSeq" id="WP_343898074.1">
    <property type="nucleotide sequence ID" value="NZ_BAAAFZ010000103.1"/>
</dbReference>
<evidence type="ECO:0000256" key="4">
    <source>
        <dbReference type="ARBA" id="ARBA00022475"/>
    </source>
</evidence>
<evidence type="ECO:0000256" key="1">
    <source>
        <dbReference type="ARBA" id="ARBA00004377"/>
    </source>
</evidence>
<evidence type="ECO:0000313" key="14">
    <source>
        <dbReference type="Proteomes" id="UP001501588"/>
    </source>
</evidence>
<evidence type="ECO:0000256" key="9">
    <source>
        <dbReference type="RuleBase" id="RU365093"/>
    </source>
</evidence>
<keyword evidence="8 9" id="KW-0472">Membrane</keyword>
<feature type="domain" description="AprE-like long alpha-helical hairpin" evidence="11">
    <location>
        <begin position="131"/>
        <end position="319"/>
    </location>
</feature>
<dbReference type="Pfam" id="PF26002">
    <property type="entry name" value="Beta-barrel_AprE"/>
    <property type="match status" value="1"/>
</dbReference>
<dbReference type="Gene3D" id="2.40.50.100">
    <property type="match status" value="1"/>
</dbReference>
<sequence>MSTTTELAPTSGPRQLTVAPGRALAKRHDFGAALPPFPPNAMLDAPAPRTRWPALFGLTVFSVFVVGFGAWSVMAPLAEAAIAPGIIKVEGNRRTVQHLEGGIVREILVRDGAKVQAGQVLVRLDDIQSDSTAEAQRAQRWALMAQDARLVAEMGKPGEPIEFPPELLESPSPRARDAVRGQREVYEARTASLNSQLQVLRARIEQQQAAIRGAQGQMVATRNQLVLIRQEERMRQGLVAQGLARLPDLLALQRAMAGLEGTIQELTGQIDRANATIGEAERQIQQALDQRIQEVSTELREVRGKLAETEERLRASSDVQTRRDILAPESGTVVNLKLFTLGAVVRPGDTILDIVPDSDRLVAEVNIQPSDIDVVFPGLKSEVRLPAFKQRLVPFLHGEVTWVAADVTTNDQTRQQYYPARIMIDREQMEKLPNVFLTPGMPVEAHVQIGERSFFRYMTQPIRDSFARAFREQ</sequence>
<keyword evidence="10" id="KW-0175">Coiled coil</keyword>
<evidence type="ECO:0000256" key="7">
    <source>
        <dbReference type="ARBA" id="ARBA00022989"/>
    </source>
</evidence>
<keyword evidence="4 9" id="KW-1003">Cell membrane</keyword>
<evidence type="ECO:0000259" key="12">
    <source>
        <dbReference type="Pfam" id="PF26002"/>
    </source>
</evidence>
<name>A0ABP3RBH0_9PROT</name>
<accession>A0ABP3RBH0</accession>
<dbReference type="Proteomes" id="UP001501588">
    <property type="component" value="Unassembled WGS sequence"/>
</dbReference>
<dbReference type="PANTHER" id="PTHR30386:SF17">
    <property type="entry name" value="ALKALINE PROTEASE SECRETION PROTEIN APRE"/>
    <property type="match status" value="1"/>
</dbReference>
<protein>
    <recommendedName>
        <fullName evidence="9">Membrane fusion protein (MFP) family protein</fullName>
    </recommendedName>
</protein>
<evidence type="ECO:0000256" key="3">
    <source>
        <dbReference type="ARBA" id="ARBA00022448"/>
    </source>
</evidence>
<dbReference type="InterPro" id="IPR010129">
    <property type="entry name" value="T1SS_HlyD"/>
</dbReference>
<dbReference type="InterPro" id="IPR058781">
    <property type="entry name" value="HH_AprE-like"/>
</dbReference>
<keyword evidence="7 9" id="KW-1133">Transmembrane helix</keyword>
<evidence type="ECO:0000256" key="2">
    <source>
        <dbReference type="ARBA" id="ARBA00009477"/>
    </source>
</evidence>
<feature type="coiled-coil region" evidence="10">
    <location>
        <begin position="190"/>
        <end position="224"/>
    </location>
</feature>
<dbReference type="Gene3D" id="2.40.30.170">
    <property type="match status" value="1"/>
</dbReference>
<feature type="transmembrane region" description="Helical" evidence="9">
    <location>
        <begin position="52"/>
        <end position="74"/>
    </location>
</feature>
<comment type="subcellular location">
    <subcellularLocation>
        <location evidence="1 9">Cell inner membrane</location>
        <topology evidence="1 9">Single-pass membrane protein</topology>
    </subcellularLocation>
</comment>